<dbReference type="AlphaFoldDB" id="A0A9I9DKI7"/>
<name>A0A9I9DKI7_CUCME</name>
<feature type="compositionally biased region" description="Polar residues" evidence="1">
    <location>
        <begin position="12"/>
        <end position="31"/>
    </location>
</feature>
<protein>
    <submittedName>
        <fullName evidence="2">Uncharacterized protein</fullName>
    </submittedName>
</protein>
<feature type="region of interest" description="Disordered" evidence="1">
    <location>
        <begin position="1"/>
        <end position="49"/>
    </location>
</feature>
<sequence>MQEEMKQRHLRTISSNLRFSSNGGGESTNRAQKPKKRRNPSEIHVKSFTKRHTALAISRISSLGQNQKVKNIKIIMIIITKRHESSWESETKKEGGIREEDKCDK</sequence>
<feature type="region of interest" description="Disordered" evidence="1">
    <location>
        <begin position="84"/>
        <end position="105"/>
    </location>
</feature>
<evidence type="ECO:0000313" key="2">
    <source>
        <dbReference type="EnsemblPlants" id="MELO3C019740.2.1"/>
    </source>
</evidence>
<dbReference type="Gramene" id="MELO3C019740.2.1">
    <property type="protein sequence ID" value="MELO3C019740.2.1"/>
    <property type="gene ID" value="MELO3C019740.2"/>
</dbReference>
<accession>A0A9I9DKI7</accession>
<dbReference type="EnsemblPlants" id="MELO3C019740.2.1">
    <property type="protein sequence ID" value="MELO3C019740.2.1"/>
    <property type="gene ID" value="MELO3C019740.2"/>
</dbReference>
<evidence type="ECO:0000256" key="1">
    <source>
        <dbReference type="SAM" id="MobiDB-lite"/>
    </source>
</evidence>
<proteinExistence type="predicted"/>
<organism evidence="2">
    <name type="scientific">Cucumis melo</name>
    <name type="common">Muskmelon</name>
    <dbReference type="NCBI Taxonomy" id="3656"/>
    <lineage>
        <taxon>Eukaryota</taxon>
        <taxon>Viridiplantae</taxon>
        <taxon>Streptophyta</taxon>
        <taxon>Embryophyta</taxon>
        <taxon>Tracheophyta</taxon>
        <taxon>Spermatophyta</taxon>
        <taxon>Magnoliopsida</taxon>
        <taxon>eudicotyledons</taxon>
        <taxon>Gunneridae</taxon>
        <taxon>Pentapetalae</taxon>
        <taxon>rosids</taxon>
        <taxon>fabids</taxon>
        <taxon>Cucurbitales</taxon>
        <taxon>Cucurbitaceae</taxon>
        <taxon>Benincaseae</taxon>
        <taxon>Cucumis</taxon>
    </lineage>
</organism>
<reference evidence="2" key="1">
    <citation type="submission" date="2023-03" db="UniProtKB">
        <authorList>
            <consortium name="EnsemblPlants"/>
        </authorList>
    </citation>
    <scope>IDENTIFICATION</scope>
</reference>